<evidence type="ECO:0000259" key="1">
    <source>
        <dbReference type="Pfam" id="PF05970"/>
    </source>
</evidence>
<organism evidence="3">
    <name type="scientific">viral metagenome</name>
    <dbReference type="NCBI Taxonomy" id="1070528"/>
    <lineage>
        <taxon>unclassified sequences</taxon>
        <taxon>metagenomes</taxon>
        <taxon>organismal metagenomes</taxon>
    </lineage>
</organism>
<dbReference type="Pfam" id="PF05970">
    <property type="entry name" value="PIF1"/>
    <property type="match status" value="1"/>
</dbReference>
<dbReference type="InterPro" id="IPR027417">
    <property type="entry name" value="P-loop_NTPase"/>
</dbReference>
<reference evidence="3" key="1">
    <citation type="journal article" date="2020" name="Nature">
        <title>Giant virus diversity and host interactions through global metagenomics.</title>
        <authorList>
            <person name="Schulz F."/>
            <person name="Roux S."/>
            <person name="Paez-Espino D."/>
            <person name="Jungbluth S."/>
            <person name="Walsh D.A."/>
            <person name="Denef V.J."/>
            <person name="McMahon K.D."/>
            <person name="Konstantinidis K.T."/>
            <person name="Eloe-Fadrosh E.A."/>
            <person name="Kyrpides N.C."/>
            <person name="Woyke T."/>
        </authorList>
    </citation>
    <scope>NUCLEOTIDE SEQUENCE</scope>
    <source>
        <strain evidence="3">GVMAG-M-3300023179-92</strain>
    </source>
</reference>
<evidence type="ECO:0000313" key="3">
    <source>
        <dbReference type="EMBL" id="QHT78802.1"/>
    </source>
</evidence>
<dbReference type="EMBL" id="MN739938">
    <property type="protein sequence ID" value="QHT78802.1"/>
    <property type="molecule type" value="Genomic_DNA"/>
</dbReference>
<accession>A0A6C0HDV3</accession>
<evidence type="ECO:0000259" key="2">
    <source>
        <dbReference type="Pfam" id="PF21530"/>
    </source>
</evidence>
<feature type="domain" description="DNA helicase Pif1-like DEAD-box helicase" evidence="1">
    <location>
        <begin position="21"/>
        <end position="160"/>
    </location>
</feature>
<dbReference type="PANTHER" id="PTHR47642">
    <property type="entry name" value="ATP-DEPENDENT DNA HELICASE"/>
    <property type="match status" value="1"/>
</dbReference>
<dbReference type="GO" id="GO:0000723">
    <property type="term" value="P:telomere maintenance"/>
    <property type="evidence" value="ECO:0007669"/>
    <property type="project" value="InterPro"/>
</dbReference>
<dbReference type="InterPro" id="IPR051055">
    <property type="entry name" value="PIF1_helicase"/>
</dbReference>
<dbReference type="InterPro" id="IPR010285">
    <property type="entry name" value="DNA_helicase_pif1-like_DEAD"/>
</dbReference>
<protein>
    <recommendedName>
        <fullName evidence="4">AAA+ ATPase domain-containing protein</fullName>
    </recommendedName>
</protein>
<dbReference type="Pfam" id="PF21530">
    <property type="entry name" value="Pif1_2B_dom"/>
    <property type="match status" value="1"/>
</dbReference>
<dbReference type="AlphaFoldDB" id="A0A6C0HDV3"/>
<dbReference type="GO" id="GO:0006281">
    <property type="term" value="P:DNA repair"/>
    <property type="evidence" value="ECO:0007669"/>
    <property type="project" value="InterPro"/>
</dbReference>
<name>A0A6C0HDV3_9ZZZZ</name>
<dbReference type="InterPro" id="IPR049163">
    <property type="entry name" value="Pif1-like_2B_dom"/>
</dbReference>
<dbReference type="SUPFAM" id="SSF52540">
    <property type="entry name" value="P-loop containing nucleoside triphosphate hydrolases"/>
    <property type="match status" value="2"/>
</dbReference>
<dbReference type="CDD" id="cd18809">
    <property type="entry name" value="SF1_C_RecD"/>
    <property type="match status" value="1"/>
</dbReference>
<feature type="domain" description="DNA helicase Pif1-like 2B" evidence="2">
    <location>
        <begin position="277"/>
        <end position="312"/>
    </location>
</feature>
<dbReference type="Gene3D" id="3.40.50.300">
    <property type="entry name" value="P-loop containing nucleotide triphosphate hydrolases"/>
    <property type="match status" value="1"/>
</dbReference>
<dbReference type="GO" id="GO:0003678">
    <property type="term" value="F:DNA helicase activity"/>
    <property type="evidence" value="ECO:0007669"/>
    <property type="project" value="InterPro"/>
</dbReference>
<evidence type="ECO:0008006" key="4">
    <source>
        <dbReference type="Google" id="ProtNLM"/>
    </source>
</evidence>
<dbReference type="PANTHER" id="PTHR47642:SF7">
    <property type="entry name" value="ATP-DEPENDENT DNA HELICASE PIF1"/>
    <property type="match status" value="1"/>
</dbReference>
<proteinExistence type="predicted"/>
<sequence>MSEGSQEGFVLTTEQKIIQSFQDGKNIYISGVGGTGKSYFIKYLFEKYEKGVLTSTTGISAYNIGGRTLHSWAGVILPNNEDDPEKILKRCLFKIKKDLNLLRKWKFTKCLFIDEVSMLGGTYLTLLDAIAKIVRKSTKPFGGIQLVCTGDFLQLPPVKDVYPFEVNTWTELDFVNFNLTKCHRFNDNIYMELLKRARIGKLTKEDIEILQKRVGLEIGEIVPTILLSKNADVYEKNRRELDKLPGETTIVTAVDEILDHNGKKIGEFIPKEVEDEFTCEKILYLKHRAQVMLTINYDVEMGFVNGSRGVVQSILRAIDGSLIVNVKFMNGNIFPVTLHPFAIEDSDVKYVRKMLPLKLCWATSIHKSQGLTLDNIYIDLGKDIFCPGQGYVALSRCRNLNSLHIKTFIPSKIYPDKKALEFEKTL</sequence>